<feature type="domain" description="SAC" evidence="3">
    <location>
        <begin position="123"/>
        <end position="271"/>
    </location>
</feature>
<feature type="region of interest" description="Disordered" evidence="2">
    <location>
        <begin position="786"/>
        <end position="830"/>
    </location>
</feature>
<feature type="coiled-coil region" evidence="1">
    <location>
        <begin position="1483"/>
        <end position="1510"/>
    </location>
</feature>
<sequence length="1927" mass="224678">MQFIISSLCTRKDTQIISIQPITGQLIYLGIRGYDLFVSEKVALEALFKRGIKEKSRSRCLALIGYCVCEKFGHLLVVVSAKTTLGLHGGNRIKTVENSHWIRIPLQYTHFSTFSESKMTDKLHQLPINNLHYYCETMDITRPYPSTWPVEDYCKDFCWNNWLTIPFTRLGLRRWCVVLLQGCALTKDILTVKNGKSYISSNRTQKLKICLITRRSNLNAGTKGYVGGLNDRAEPGNESETELIIIHQISEKKCFSWYSYIFRMGNVPINWKYYSRKKINLDLNQNKNKSKHKKKTVNKRKIRLNKVPFKGTIEYYKKIISRNLCNNITCISFFQRIQIEKEDLLYKNFQNSHEIVSNCLDIDLHFLNFDWEREISSKNYSKKIVNFWKVVQPFLFKSTFNTGQLLKSKKKIENSLFENTNFDLSSLKTNCFFTPNNSHFFLQPKTVQDRLFRFTLAEKPRLTNTAMHFFSQQIVAEICRKLGIGLNDNYSKKDWYFLKLNFVEFSEIVDLQIRQSLAEIFLSNGNVQSILFTNQFENGDEPLKKYLNIFGEISEKRFPIINNFVTPKINDELRNELYQIFLGKNNLFSNKFQNKNGALLMGGNGINARGQSTNSSNGVGRGGYDETGTGSGNEKNKKFCNYELVSAFPARCLRSIPYKIALTRSQNRQKTRLEPKISLLLNDPHINWVLPKHCTKVSVVILLNKPCIVSEVCLTVRHEFDYGHFPQFMDLKVGKTIDDLKTILFKEKIPFCGDGTKLWYSLKNNNNNLFQKFVTPKINKNSKKKINHENVTNTNNNNSGGQSDHTENTHTNNNNNNNFNEHGGDSVQDDDDDDLENEYLIFEKVPLYEFRSNYDSVSRVVWLNFYGKSQLDNKKIDNHLILGKIDVFGYVFGNKSPENIRFKIIEKETQNHIQNLFDLTLPRYFQKNSQIKNFWKSEQTIRSFQKKKFIFFGPHNINKFLPIMENKNIIKYVDDDNEKEREKEKNNQNNNDDVNENENENENVDMNENVNVNVNVNRNVNDNENNQMGNEKLIKKKEVSNIINDNQNQNVDNKDDEGEMGRGVKEFKVDEKHINEKEMIKNENGFGNNKEKVENNKEIKSDENGNNNKQKESRVEKKNGYEGEMERRGKEFKVDEKHKNKEMRKKEERGNENNNIKDEKQEILFKKNDHNDVKKKKIEIEIEMQNKNVSNIIKGGVIKEENKNQEENKEEGENNQNIKNENEMLITNRNKKKNNYYFFSSNSSDEKASDPSNDGSSYSSEDESSDYSKEESSGYSEDQSSNCDDDKSEQDRIVENKNKSMKSLKELLMEFSIQELLNFKLEKGQDNKEQLFEEYINYLENVVNVETNKQNNYHFLKYLKLEFVRLKLEITQPERDRILIQHNFNPFDFNPENFFYYRDLKSLIEIINQDNNKNKICSKEGCDNKISLSKKHNCLYCLKKYCLKCMNNKIPQFIITYMWDEPIFVCKSCCEVLKSERGIIDHLVELTKVMQCKEKNKNKEQRKYQKLLNMVSSSYSPSSQKILKNDSQKNNKSQQINYNPYISIVNSVPTNPNSPPIESILFPSFSKDTNIWFAPNECNKLEILISLLVKSEIVSITLLVDSWGYDQRDSPIISCHVGNTLTKLVPAFEWDLLDEYNNQQENKFIINNQNSLIEQQLNSRTNININLNNNNRDDNKIDNQMNRMGIKNDLDNMNNINNGQSNFSNLQNKRKNKINKNNQMFQSNKKIPPGTQITLSFPKKITCQIISFVITLPNRKPIQEAGFKRPNIIHLGKLIINTSNQKDFLSLYKKVIRNRPSKVIKKARRVEKQIVAKKKILWIKKIEYDPLTRILKLDLPNGFVSGLSYIVIQKNNNIISQPRKLLVSAIITNSKGKPISHQLCGVFLLPKVVHGTQLCYDFDKPIRVSKVIIEYISNYNGTIVPGNVSLY</sequence>
<dbReference type="EMBL" id="JAOAOG010000216">
    <property type="protein sequence ID" value="KAJ6239818.1"/>
    <property type="molecule type" value="Genomic_DNA"/>
</dbReference>
<feature type="compositionally biased region" description="Acidic residues" evidence="2">
    <location>
        <begin position="993"/>
        <end position="1005"/>
    </location>
</feature>
<keyword evidence="1" id="KW-0175">Coiled coil</keyword>
<comment type="caution">
    <text evidence="4">The sequence shown here is derived from an EMBL/GenBank/DDBJ whole genome shotgun (WGS) entry which is preliminary data.</text>
</comment>
<organism evidence="4 5">
    <name type="scientific">Anaeramoeba flamelloides</name>
    <dbReference type="NCBI Taxonomy" id="1746091"/>
    <lineage>
        <taxon>Eukaryota</taxon>
        <taxon>Metamonada</taxon>
        <taxon>Anaeramoebidae</taxon>
        <taxon>Anaeramoeba</taxon>
    </lineage>
</organism>
<dbReference type="SUPFAM" id="SSF57903">
    <property type="entry name" value="FYVE/PHD zinc finger"/>
    <property type="match status" value="1"/>
</dbReference>
<proteinExistence type="predicted"/>
<reference evidence="4" key="1">
    <citation type="submission" date="2022-08" db="EMBL/GenBank/DDBJ databases">
        <title>Novel sulfate-reducing endosymbionts in the free-living metamonad Anaeramoeba.</title>
        <authorList>
            <person name="Jerlstrom-Hultqvist J."/>
            <person name="Cepicka I."/>
            <person name="Gallot-Lavallee L."/>
            <person name="Salas-Leiva D."/>
            <person name="Curtis B.A."/>
            <person name="Zahonova K."/>
            <person name="Pipaliya S."/>
            <person name="Dacks J."/>
            <person name="Roger A.J."/>
        </authorList>
    </citation>
    <scope>NUCLEOTIDE SEQUENCE</scope>
    <source>
        <strain evidence="4">Schooner1</strain>
    </source>
</reference>
<dbReference type="InterPro" id="IPR057553">
    <property type="entry name" value="SAC9_GBDL_2nd"/>
</dbReference>
<feature type="compositionally biased region" description="Low complexity" evidence="2">
    <location>
        <begin position="1041"/>
        <end position="1051"/>
    </location>
</feature>
<feature type="region of interest" description="Disordered" evidence="2">
    <location>
        <begin position="977"/>
        <end position="1005"/>
    </location>
</feature>
<dbReference type="PROSITE" id="PS50275">
    <property type="entry name" value="SAC"/>
    <property type="match status" value="1"/>
</dbReference>
<evidence type="ECO:0000313" key="5">
    <source>
        <dbReference type="Proteomes" id="UP001150062"/>
    </source>
</evidence>
<evidence type="ECO:0000256" key="1">
    <source>
        <dbReference type="SAM" id="Coils"/>
    </source>
</evidence>
<dbReference type="Pfam" id="PF24789">
    <property type="entry name" value="SAC9_GBDL_2nd"/>
    <property type="match status" value="1"/>
</dbReference>
<evidence type="ECO:0000313" key="4">
    <source>
        <dbReference type="EMBL" id="KAJ6239818.1"/>
    </source>
</evidence>
<feature type="region of interest" description="Disordered" evidence="2">
    <location>
        <begin position="611"/>
        <end position="630"/>
    </location>
</feature>
<dbReference type="PANTHER" id="PTHR46817:SF1">
    <property type="entry name" value="SAC DOMAIN-CONTAINING PROTEIN"/>
    <property type="match status" value="1"/>
</dbReference>
<keyword evidence="5" id="KW-1185">Reference proteome</keyword>
<feature type="compositionally biased region" description="Basic and acidic residues" evidence="2">
    <location>
        <begin position="1197"/>
        <end position="1207"/>
    </location>
</feature>
<dbReference type="PANTHER" id="PTHR46817">
    <property type="entry name" value="PHOSPHOINOSITIDE PHOSPHATASE SAC9-RELATED"/>
    <property type="match status" value="1"/>
</dbReference>
<dbReference type="Pfam" id="PF02383">
    <property type="entry name" value="Syja_N"/>
    <property type="match status" value="1"/>
</dbReference>
<dbReference type="Proteomes" id="UP001150062">
    <property type="component" value="Unassembled WGS sequence"/>
</dbReference>
<feature type="compositionally biased region" description="Basic and acidic residues" evidence="2">
    <location>
        <begin position="977"/>
        <end position="986"/>
    </location>
</feature>
<accession>A0ABQ8Y4R1</accession>
<feature type="compositionally biased region" description="Basic and acidic residues" evidence="2">
    <location>
        <begin position="1089"/>
        <end position="1171"/>
    </location>
</feature>
<name>A0ABQ8Y4R1_9EUKA</name>
<dbReference type="InterPro" id="IPR011011">
    <property type="entry name" value="Znf_FYVE_PHD"/>
</dbReference>
<dbReference type="InterPro" id="IPR057555">
    <property type="entry name" value="SAC9_GBDL_1st"/>
</dbReference>
<gene>
    <name evidence="4" type="ORF">M0813_24738</name>
</gene>
<evidence type="ECO:0000256" key="2">
    <source>
        <dbReference type="SAM" id="MobiDB-lite"/>
    </source>
</evidence>
<feature type="region of interest" description="Disordered" evidence="2">
    <location>
        <begin position="1040"/>
        <end position="1067"/>
    </location>
</feature>
<feature type="compositionally biased region" description="Low complexity" evidence="2">
    <location>
        <begin position="1250"/>
        <end position="1259"/>
    </location>
</feature>
<evidence type="ECO:0000259" key="3">
    <source>
        <dbReference type="PROSITE" id="PS50275"/>
    </source>
</evidence>
<protein>
    <submittedName>
        <fullName evidence="4">Phosphoinositide phosphatase sac9-related</fullName>
    </submittedName>
</protein>
<feature type="compositionally biased region" description="Low complexity" evidence="2">
    <location>
        <begin position="809"/>
        <end position="821"/>
    </location>
</feature>
<dbReference type="InterPro" id="IPR002013">
    <property type="entry name" value="SAC_dom"/>
</dbReference>
<feature type="region of interest" description="Disordered" evidence="2">
    <location>
        <begin position="1191"/>
        <end position="1290"/>
    </location>
</feature>
<dbReference type="Pfam" id="PF24790">
    <property type="entry name" value="SAC9_GBDL_1st"/>
    <property type="match status" value="1"/>
</dbReference>
<feature type="region of interest" description="Disordered" evidence="2">
    <location>
        <begin position="1079"/>
        <end position="1171"/>
    </location>
</feature>